<reference evidence="1" key="1">
    <citation type="submission" date="2023-08" db="EMBL/GenBank/DDBJ databases">
        <authorList>
            <person name="Alioto T."/>
            <person name="Alioto T."/>
            <person name="Gomez Garrido J."/>
        </authorList>
    </citation>
    <scope>NUCLEOTIDE SEQUENCE</scope>
</reference>
<accession>A0AAV1G317</accession>
<dbReference type="Proteomes" id="UP001178508">
    <property type="component" value="Chromosome 11"/>
</dbReference>
<name>A0AAV1G317_XYRNO</name>
<evidence type="ECO:0000313" key="2">
    <source>
        <dbReference type="Proteomes" id="UP001178508"/>
    </source>
</evidence>
<feature type="non-terminal residue" evidence="1">
    <location>
        <position position="49"/>
    </location>
</feature>
<evidence type="ECO:0000313" key="1">
    <source>
        <dbReference type="EMBL" id="CAJ1067615.1"/>
    </source>
</evidence>
<dbReference type="EMBL" id="OY660874">
    <property type="protein sequence ID" value="CAJ1067615.1"/>
    <property type="molecule type" value="Genomic_DNA"/>
</dbReference>
<organism evidence="1 2">
    <name type="scientific">Xyrichtys novacula</name>
    <name type="common">Pearly razorfish</name>
    <name type="synonym">Hemipteronotus novacula</name>
    <dbReference type="NCBI Taxonomy" id="13765"/>
    <lineage>
        <taxon>Eukaryota</taxon>
        <taxon>Metazoa</taxon>
        <taxon>Chordata</taxon>
        <taxon>Craniata</taxon>
        <taxon>Vertebrata</taxon>
        <taxon>Euteleostomi</taxon>
        <taxon>Actinopterygii</taxon>
        <taxon>Neopterygii</taxon>
        <taxon>Teleostei</taxon>
        <taxon>Neoteleostei</taxon>
        <taxon>Acanthomorphata</taxon>
        <taxon>Eupercaria</taxon>
        <taxon>Labriformes</taxon>
        <taxon>Labridae</taxon>
        <taxon>Xyrichtys</taxon>
    </lineage>
</organism>
<dbReference type="AlphaFoldDB" id="A0AAV1G317"/>
<gene>
    <name evidence="1" type="ORF">XNOV1_A027649</name>
</gene>
<sequence length="49" mass="5381">GCSSIALISLEIKIPPGAPPVIDHLSHKSTERLWADTRGFRVYVIGELH</sequence>
<feature type="non-terminal residue" evidence="1">
    <location>
        <position position="1"/>
    </location>
</feature>
<protein>
    <submittedName>
        <fullName evidence="1">Uncharacterized protein</fullName>
    </submittedName>
</protein>
<keyword evidence="2" id="KW-1185">Reference proteome</keyword>
<proteinExistence type="predicted"/>